<dbReference type="Proteomes" id="UP000807504">
    <property type="component" value="Unassembled WGS sequence"/>
</dbReference>
<dbReference type="EMBL" id="JABXBU010000015">
    <property type="protein sequence ID" value="KAF8786150.1"/>
    <property type="molecule type" value="Genomic_DNA"/>
</dbReference>
<dbReference type="PANTHER" id="PTHR31649">
    <property type="entry name" value="AGAP009604-PA"/>
    <property type="match status" value="1"/>
</dbReference>
<keyword evidence="1" id="KW-1133">Transmembrane helix</keyword>
<reference evidence="2" key="1">
    <citation type="journal article" date="2020" name="bioRxiv">
        <title>Chromosome-level reference genome of the European wasp spider Argiope bruennichi: a resource for studies on range expansion and evolutionary adaptation.</title>
        <authorList>
            <person name="Sheffer M.M."/>
            <person name="Hoppe A."/>
            <person name="Krehenwinkel H."/>
            <person name="Uhl G."/>
            <person name="Kuss A.W."/>
            <person name="Jensen L."/>
            <person name="Jensen C."/>
            <person name="Gillespie R.G."/>
            <person name="Hoff K.J."/>
            <person name="Prost S."/>
        </authorList>
    </citation>
    <scope>NUCLEOTIDE SEQUENCE</scope>
</reference>
<dbReference type="AlphaFoldDB" id="A0A8T0F9V0"/>
<accession>A0A8T0F9V0</accession>
<dbReference type="InterPro" id="IPR006616">
    <property type="entry name" value="DM9_repeat"/>
</dbReference>
<comment type="caution">
    <text evidence="2">The sequence shown here is derived from an EMBL/GenBank/DDBJ whole genome shotgun (WGS) entry which is preliminary data.</text>
</comment>
<evidence type="ECO:0000256" key="1">
    <source>
        <dbReference type="SAM" id="Phobius"/>
    </source>
</evidence>
<feature type="transmembrane region" description="Helical" evidence="1">
    <location>
        <begin position="218"/>
        <end position="235"/>
    </location>
</feature>
<dbReference type="SMART" id="SM00696">
    <property type="entry name" value="DM9"/>
    <property type="match status" value="2"/>
</dbReference>
<dbReference type="PANTHER" id="PTHR31649:SF1">
    <property type="entry name" value="FARNESOIC ACID O-METHYL TRANSFERASE DOMAIN-CONTAINING PROTEIN"/>
    <property type="match status" value="1"/>
</dbReference>
<reference evidence="2" key="2">
    <citation type="submission" date="2020-06" db="EMBL/GenBank/DDBJ databases">
        <authorList>
            <person name="Sheffer M."/>
        </authorList>
    </citation>
    <scope>NUCLEOTIDE SEQUENCE</scope>
</reference>
<gene>
    <name evidence="2" type="ORF">HNY73_007907</name>
</gene>
<keyword evidence="3" id="KW-1185">Reference proteome</keyword>
<proteinExistence type="predicted"/>
<keyword evidence="1" id="KW-0472">Membrane</keyword>
<evidence type="ECO:0000313" key="2">
    <source>
        <dbReference type="EMBL" id="KAF8786150.1"/>
    </source>
</evidence>
<keyword evidence="1" id="KW-0812">Transmembrane</keyword>
<name>A0A8T0F9V0_ARGBR</name>
<dbReference type="Pfam" id="PF11901">
    <property type="entry name" value="DM9"/>
    <property type="match status" value="1"/>
</dbReference>
<organism evidence="2 3">
    <name type="scientific">Argiope bruennichi</name>
    <name type="common">Wasp spider</name>
    <name type="synonym">Aranea bruennichi</name>
    <dbReference type="NCBI Taxonomy" id="94029"/>
    <lineage>
        <taxon>Eukaryota</taxon>
        <taxon>Metazoa</taxon>
        <taxon>Ecdysozoa</taxon>
        <taxon>Arthropoda</taxon>
        <taxon>Chelicerata</taxon>
        <taxon>Arachnida</taxon>
        <taxon>Araneae</taxon>
        <taxon>Araneomorphae</taxon>
        <taxon>Entelegynae</taxon>
        <taxon>Araneoidea</taxon>
        <taxon>Araneidae</taxon>
        <taxon>Argiope</taxon>
    </lineage>
</organism>
<sequence>MCECFPQDYKRPSIWVASMRGNVPPHAVVGGEAFGNVLYVCRVNHFGEVLIGKLLPCNGCCYIGWKGCEFAYYEYEVLCNPENTKLSWEWYCGKGELPKGALQGGCSAEGECLYIGRKWHEGTVGIGTVVPSQRRILFNDSYGFTSLNVYLIKLSKTDYSFNQLSAFYHAGYKNLKVMQKPELPAYPSSRKLNEFLVTSLKVYIDFDAGKNVDFKYAFEYYCIISYAVLIMLSVIRE</sequence>
<evidence type="ECO:0000313" key="3">
    <source>
        <dbReference type="Proteomes" id="UP000807504"/>
    </source>
</evidence>
<protein>
    <submittedName>
        <fullName evidence="2">Uncharacterized protein</fullName>
    </submittedName>
</protein>